<keyword evidence="3" id="KW-1185">Reference proteome</keyword>
<accession>A0ABV1UFJ8</accession>
<keyword evidence="1" id="KW-0472">Membrane</keyword>
<protein>
    <submittedName>
        <fullName evidence="2">Uncharacterized protein</fullName>
    </submittedName>
</protein>
<dbReference type="Proteomes" id="UP001470023">
    <property type="component" value="Unassembled WGS sequence"/>
</dbReference>
<dbReference type="RefSeq" id="WP_352065102.1">
    <property type="nucleotide sequence ID" value="NZ_JBEPAZ010000041.1"/>
</dbReference>
<evidence type="ECO:0000313" key="3">
    <source>
        <dbReference type="Proteomes" id="UP001470023"/>
    </source>
</evidence>
<proteinExistence type="predicted"/>
<dbReference type="EMBL" id="JBEPAZ010000041">
    <property type="protein sequence ID" value="MER6432425.1"/>
    <property type="molecule type" value="Genomic_DNA"/>
</dbReference>
<keyword evidence="1" id="KW-1133">Transmembrane helix</keyword>
<organism evidence="2 3">
    <name type="scientific">Streptomyces sp. 900105245</name>
    <dbReference type="NCBI Taxonomy" id="3154379"/>
    <lineage>
        <taxon>Bacteria</taxon>
        <taxon>Bacillati</taxon>
        <taxon>Actinomycetota</taxon>
        <taxon>Actinomycetes</taxon>
        <taxon>Kitasatosporales</taxon>
        <taxon>Streptomycetaceae</taxon>
        <taxon>Streptomyces</taxon>
    </lineage>
</organism>
<evidence type="ECO:0000256" key="1">
    <source>
        <dbReference type="SAM" id="Phobius"/>
    </source>
</evidence>
<reference evidence="2 3" key="1">
    <citation type="submission" date="2024-06" db="EMBL/GenBank/DDBJ databases">
        <title>The Natural Products Discovery Center: Release of the First 8490 Sequenced Strains for Exploring Actinobacteria Biosynthetic Diversity.</title>
        <authorList>
            <person name="Kalkreuter E."/>
            <person name="Kautsar S.A."/>
            <person name="Yang D."/>
            <person name="Bader C.D."/>
            <person name="Teijaro C.N."/>
            <person name="Fluegel L."/>
            <person name="Davis C.M."/>
            <person name="Simpson J.R."/>
            <person name="Lauterbach L."/>
            <person name="Steele A.D."/>
            <person name="Gui C."/>
            <person name="Meng S."/>
            <person name="Li G."/>
            <person name="Viehrig K."/>
            <person name="Ye F."/>
            <person name="Su P."/>
            <person name="Kiefer A.F."/>
            <person name="Nichols A."/>
            <person name="Cepeda A.J."/>
            <person name="Yan W."/>
            <person name="Fan B."/>
            <person name="Jiang Y."/>
            <person name="Adhikari A."/>
            <person name="Zheng C.-J."/>
            <person name="Schuster L."/>
            <person name="Cowan T.M."/>
            <person name="Smanski M.J."/>
            <person name="Chevrette M.G."/>
            <person name="De Carvalho L.P.S."/>
            <person name="Shen B."/>
        </authorList>
    </citation>
    <scope>NUCLEOTIDE SEQUENCE [LARGE SCALE GENOMIC DNA]</scope>
    <source>
        <strain evidence="2 3">NPDC001166</strain>
    </source>
</reference>
<sequence length="195" mass="21574">MRAFIKGLGSLAVLAALLFGAVEGVVFLARYVGRQVFHGVNPTVAAAAVTAMATVLVTVATLVIGRYIERRKSVEAEIRASKIPVYTRLVSGLMRTVMNPDSSNANEVAQFLQEITPDLITWASDDVLLAWSKFKREVQVLEAEDTIFRFEELLSAIRRDFGHGGRQVKEGDLLALFINDIDDQLTRRRAQRGVL</sequence>
<comment type="caution">
    <text evidence="2">The sequence shown here is derived from an EMBL/GenBank/DDBJ whole genome shotgun (WGS) entry which is preliminary data.</text>
</comment>
<gene>
    <name evidence="2" type="ORF">ABT272_32585</name>
</gene>
<evidence type="ECO:0000313" key="2">
    <source>
        <dbReference type="EMBL" id="MER6432425.1"/>
    </source>
</evidence>
<keyword evidence="1" id="KW-0812">Transmembrane</keyword>
<name>A0ABV1UFJ8_9ACTN</name>
<feature type="transmembrane region" description="Helical" evidence="1">
    <location>
        <begin position="40"/>
        <end position="64"/>
    </location>
</feature>